<sequence>MAAGAKPELKLQIYRGLRLEIFIFDRASLTEALHIQEKMGLRVFSSAIEDSILLHGSADVLEEFKELVREQVSRRVLPQTDEIAPIARIRMTYCLAKLTLTEGHFDRVYLASTLFSLVGNALVRRASGAAAPVDRLYEAMAAHDRPFAQAYQQAYMLLCQHNDCSEFVRQTSIFLERSGGALWHNESLNLAAVA</sequence>
<name>A0A7W5FVN1_9BURK</name>
<evidence type="ECO:0000313" key="1">
    <source>
        <dbReference type="EMBL" id="MBB3120982.1"/>
    </source>
</evidence>
<proteinExistence type="predicted"/>
<comment type="caution">
    <text evidence="1">The sequence shown here is derived from an EMBL/GenBank/DDBJ whole genome shotgun (WGS) entry which is preliminary data.</text>
</comment>
<evidence type="ECO:0000313" key="2">
    <source>
        <dbReference type="Proteomes" id="UP000541535"/>
    </source>
</evidence>
<dbReference type="AlphaFoldDB" id="A0A7W5FVN1"/>
<dbReference type="Proteomes" id="UP000541535">
    <property type="component" value="Unassembled WGS sequence"/>
</dbReference>
<keyword evidence="2" id="KW-1185">Reference proteome</keyword>
<dbReference type="EMBL" id="JACHXD010000012">
    <property type="protein sequence ID" value="MBB3120982.1"/>
    <property type="molecule type" value="Genomic_DNA"/>
</dbReference>
<gene>
    <name evidence="1" type="ORF">FHS03_004055</name>
</gene>
<accession>A0A7W5FVN1</accession>
<reference evidence="1 2" key="1">
    <citation type="submission" date="2020-08" db="EMBL/GenBank/DDBJ databases">
        <title>Genomic Encyclopedia of Type Strains, Phase III (KMG-III): the genomes of soil and plant-associated and newly described type strains.</title>
        <authorList>
            <person name="Whitman W."/>
        </authorList>
    </citation>
    <scope>NUCLEOTIDE SEQUENCE [LARGE SCALE GENOMIC DNA]</scope>
    <source>
        <strain evidence="1 2">CECT 8897</strain>
    </source>
</reference>
<protein>
    <submittedName>
        <fullName evidence="1">Uncharacterized protein</fullName>
    </submittedName>
</protein>
<organism evidence="1 2">
    <name type="scientific">Pseudoduganella violacea</name>
    <dbReference type="NCBI Taxonomy" id="1715466"/>
    <lineage>
        <taxon>Bacteria</taxon>
        <taxon>Pseudomonadati</taxon>
        <taxon>Pseudomonadota</taxon>
        <taxon>Betaproteobacteria</taxon>
        <taxon>Burkholderiales</taxon>
        <taxon>Oxalobacteraceae</taxon>
        <taxon>Telluria group</taxon>
        <taxon>Pseudoduganella</taxon>
    </lineage>
</organism>